<gene>
    <name evidence="2" type="ORF">GCM10012285_59610</name>
</gene>
<dbReference type="RefSeq" id="WP_189103299.1">
    <property type="nucleotide sequence ID" value="NZ_BMND01000039.1"/>
</dbReference>
<feature type="region of interest" description="Disordered" evidence="1">
    <location>
        <begin position="178"/>
        <end position="288"/>
    </location>
</feature>
<evidence type="ECO:0000313" key="3">
    <source>
        <dbReference type="Proteomes" id="UP000600080"/>
    </source>
</evidence>
<feature type="compositionally biased region" description="Low complexity" evidence="1">
    <location>
        <begin position="87"/>
        <end position="102"/>
    </location>
</feature>
<evidence type="ECO:0000313" key="2">
    <source>
        <dbReference type="EMBL" id="GGN61011.1"/>
    </source>
</evidence>
<evidence type="ECO:0000256" key="1">
    <source>
        <dbReference type="SAM" id="MobiDB-lite"/>
    </source>
</evidence>
<name>A0ABQ2K167_9ACTN</name>
<protein>
    <submittedName>
        <fullName evidence="2">Uncharacterized protein</fullName>
    </submittedName>
</protein>
<keyword evidence="3" id="KW-1185">Reference proteome</keyword>
<dbReference type="GeneID" id="301551640"/>
<proteinExistence type="predicted"/>
<comment type="caution">
    <text evidence="2">The sequence shown here is derived from an EMBL/GenBank/DDBJ whole genome shotgun (WGS) entry which is preliminary data.</text>
</comment>
<feature type="compositionally biased region" description="Basic and acidic residues" evidence="1">
    <location>
        <begin position="128"/>
        <end position="139"/>
    </location>
</feature>
<accession>A0ABQ2K167</accession>
<sequence length="318" mass="32145">MSAVLALPAAVRLPRTVAVRRALLAGLFLAGFVALGFAFGPGAHAVDRTRTADLPGLTAPAETAAGASTPDRAATRDGSAIPKDRAGQANEADQAGQAGQADRTGRAKQLSGAGTTLARQGKASGAELARRAHTASDKVAETVRPATGRAASATGRLTRPVSRVVREIGDSARAALPVHLPSGEHTGHPGDGGAQQHGRTPDGDRTAGQRGPCTQADAGTGRAAHLVNGPRTAADEHPSATVHEQRDPGHHGLPGQSPQGPVAPASHSAGDGHGPRGGDQHAADTADSLRFRLLPGGVRTADGAPTRRRAEEILEFPG</sequence>
<feature type="compositionally biased region" description="Basic and acidic residues" evidence="1">
    <location>
        <begin position="273"/>
        <end position="288"/>
    </location>
</feature>
<feature type="compositionally biased region" description="Basic and acidic residues" evidence="1">
    <location>
        <begin position="233"/>
        <end position="250"/>
    </location>
</feature>
<reference evidence="3" key="1">
    <citation type="journal article" date="2019" name="Int. J. Syst. Evol. Microbiol.">
        <title>The Global Catalogue of Microorganisms (GCM) 10K type strain sequencing project: providing services to taxonomists for standard genome sequencing and annotation.</title>
        <authorList>
            <consortium name="The Broad Institute Genomics Platform"/>
            <consortium name="The Broad Institute Genome Sequencing Center for Infectious Disease"/>
            <person name="Wu L."/>
            <person name="Ma J."/>
        </authorList>
    </citation>
    <scope>NUCLEOTIDE SEQUENCE [LARGE SCALE GENOMIC DNA]</scope>
    <source>
        <strain evidence="3">CGMCC 4.7323</strain>
    </source>
</reference>
<feature type="region of interest" description="Disordered" evidence="1">
    <location>
        <begin position="61"/>
        <end position="139"/>
    </location>
</feature>
<dbReference type="Proteomes" id="UP000600080">
    <property type="component" value="Unassembled WGS sequence"/>
</dbReference>
<organism evidence="2 3">
    <name type="scientific">Streptomyces kronopolitis</name>
    <dbReference type="NCBI Taxonomy" id="1612435"/>
    <lineage>
        <taxon>Bacteria</taxon>
        <taxon>Bacillati</taxon>
        <taxon>Actinomycetota</taxon>
        <taxon>Actinomycetes</taxon>
        <taxon>Kitasatosporales</taxon>
        <taxon>Streptomycetaceae</taxon>
        <taxon>Streptomyces</taxon>
    </lineage>
</organism>
<dbReference type="EMBL" id="BMND01000039">
    <property type="protein sequence ID" value="GGN61011.1"/>
    <property type="molecule type" value="Genomic_DNA"/>
</dbReference>